<gene>
    <name evidence="1" type="ORF">PVK06_014338</name>
</gene>
<evidence type="ECO:0000313" key="1">
    <source>
        <dbReference type="EMBL" id="KAK5830543.1"/>
    </source>
</evidence>
<dbReference type="Proteomes" id="UP001358586">
    <property type="component" value="Chromosome 5"/>
</dbReference>
<reference evidence="1 2" key="1">
    <citation type="submission" date="2023-03" db="EMBL/GenBank/DDBJ databases">
        <title>WGS of Gossypium arboreum.</title>
        <authorList>
            <person name="Yu D."/>
        </authorList>
    </citation>
    <scope>NUCLEOTIDE SEQUENCE [LARGE SCALE GENOMIC DNA]</scope>
    <source>
        <tissue evidence="1">Leaf</tissue>
    </source>
</reference>
<keyword evidence="2" id="KW-1185">Reference proteome</keyword>
<sequence>MVIWTLPSDIELPLVTCCGYGDDVIIGLKFTTGPTILSRPRVRYIDIPWASLGLLDACLLSMRSFLILGLTPQANLVPVSHEQGSLVGLAIPSTDIARDLIPARFRRALIANYLCEHLAFQQGP</sequence>
<evidence type="ECO:0000313" key="2">
    <source>
        <dbReference type="Proteomes" id="UP001358586"/>
    </source>
</evidence>
<organism evidence="1 2">
    <name type="scientific">Gossypium arboreum</name>
    <name type="common">Tree cotton</name>
    <name type="synonym">Gossypium nanking</name>
    <dbReference type="NCBI Taxonomy" id="29729"/>
    <lineage>
        <taxon>Eukaryota</taxon>
        <taxon>Viridiplantae</taxon>
        <taxon>Streptophyta</taxon>
        <taxon>Embryophyta</taxon>
        <taxon>Tracheophyta</taxon>
        <taxon>Spermatophyta</taxon>
        <taxon>Magnoliopsida</taxon>
        <taxon>eudicotyledons</taxon>
        <taxon>Gunneridae</taxon>
        <taxon>Pentapetalae</taxon>
        <taxon>rosids</taxon>
        <taxon>malvids</taxon>
        <taxon>Malvales</taxon>
        <taxon>Malvaceae</taxon>
        <taxon>Malvoideae</taxon>
        <taxon>Gossypium</taxon>
    </lineage>
</organism>
<dbReference type="EMBL" id="JARKNE010000005">
    <property type="protein sequence ID" value="KAK5830543.1"/>
    <property type="molecule type" value="Genomic_DNA"/>
</dbReference>
<comment type="caution">
    <text evidence="1">The sequence shown here is derived from an EMBL/GenBank/DDBJ whole genome shotgun (WGS) entry which is preliminary data.</text>
</comment>
<name>A0ABR0PV21_GOSAR</name>
<protein>
    <submittedName>
        <fullName evidence="1">Uncharacterized protein</fullName>
    </submittedName>
</protein>
<proteinExistence type="predicted"/>
<accession>A0ABR0PV21</accession>